<keyword evidence="2" id="KW-0067">ATP-binding</keyword>
<dbReference type="SUPFAM" id="SSF46689">
    <property type="entry name" value="Homeodomain-like"/>
    <property type="match status" value="1"/>
</dbReference>
<evidence type="ECO:0000313" key="10">
    <source>
        <dbReference type="Proteomes" id="UP001482231"/>
    </source>
</evidence>
<feature type="modified residue" description="4-aspartylphosphate" evidence="6">
    <location>
        <position position="58"/>
    </location>
</feature>
<dbReference type="SMART" id="SM00448">
    <property type="entry name" value="REC"/>
    <property type="match status" value="1"/>
</dbReference>
<accession>A0ABV0EGH4</accession>
<evidence type="ECO:0000256" key="6">
    <source>
        <dbReference type="PROSITE-ProRule" id="PRU00169"/>
    </source>
</evidence>
<dbReference type="Proteomes" id="UP001482231">
    <property type="component" value="Unassembled WGS sequence"/>
</dbReference>
<dbReference type="Gene3D" id="3.40.50.2300">
    <property type="match status" value="1"/>
</dbReference>
<reference evidence="9 10" key="1">
    <citation type="submission" date="2024-02" db="EMBL/GenBank/DDBJ databases">
        <title>New thermophilic sulfur-oxidizing bacteria from a hot springs of the Uzon caldera (Kamchatka, Russia).</title>
        <authorList>
            <person name="Dukat A.M."/>
            <person name="Elcheninov A.G."/>
            <person name="Frolov E.N."/>
        </authorList>
    </citation>
    <scope>NUCLEOTIDE SEQUENCE [LARGE SCALE GENOMIC DNA]</scope>
    <source>
        <strain evidence="9 10">AK1</strain>
    </source>
</reference>
<dbReference type="PROSITE" id="PS00676">
    <property type="entry name" value="SIGMA54_INTERACT_2"/>
    <property type="match status" value="1"/>
</dbReference>
<dbReference type="InterPro" id="IPR011006">
    <property type="entry name" value="CheY-like_superfamily"/>
</dbReference>
<evidence type="ECO:0000256" key="5">
    <source>
        <dbReference type="ARBA" id="ARBA00023163"/>
    </source>
</evidence>
<protein>
    <submittedName>
        <fullName evidence="9">PEP-CTERM-box response regulator transcription factor</fullName>
    </submittedName>
</protein>
<dbReference type="PROSITE" id="PS50045">
    <property type="entry name" value="SIGMA54_INTERACT_4"/>
    <property type="match status" value="1"/>
</dbReference>
<dbReference type="InterPro" id="IPR058031">
    <property type="entry name" value="AAA_lid_NorR"/>
</dbReference>
<dbReference type="InterPro" id="IPR009057">
    <property type="entry name" value="Homeodomain-like_sf"/>
</dbReference>
<keyword evidence="1" id="KW-0547">Nucleotide-binding</keyword>
<dbReference type="Pfam" id="PF25601">
    <property type="entry name" value="AAA_lid_14"/>
    <property type="match status" value="1"/>
</dbReference>
<dbReference type="Pfam" id="PF00072">
    <property type="entry name" value="Response_reg"/>
    <property type="match status" value="1"/>
</dbReference>
<dbReference type="InterPro" id="IPR014264">
    <property type="entry name" value="PEP-CTERM_resp_reg"/>
</dbReference>
<feature type="domain" description="Sigma-54 factor interaction" evidence="7">
    <location>
        <begin position="152"/>
        <end position="381"/>
    </location>
</feature>
<comment type="caution">
    <text evidence="9">The sequence shown here is derived from an EMBL/GenBank/DDBJ whole genome shotgun (WGS) entry which is preliminary data.</text>
</comment>
<dbReference type="SMART" id="SM00382">
    <property type="entry name" value="AAA"/>
    <property type="match status" value="1"/>
</dbReference>
<evidence type="ECO:0000313" key="9">
    <source>
        <dbReference type="EMBL" id="MEO1766477.1"/>
    </source>
</evidence>
<dbReference type="SUPFAM" id="SSF52540">
    <property type="entry name" value="P-loop containing nucleoside triphosphate hydrolases"/>
    <property type="match status" value="1"/>
</dbReference>
<dbReference type="PROSITE" id="PS00688">
    <property type="entry name" value="SIGMA54_INTERACT_3"/>
    <property type="match status" value="1"/>
</dbReference>
<dbReference type="InterPro" id="IPR025943">
    <property type="entry name" value="Sigma_54_int_dom_ATP-bd_2"/>
</dbReference>
<dbReference type="EMBL" id="JBAJEX010000002">
    <property type="protein sequence ID" value="MEO1766477.1"/>
    <property type="molecule type" value="Genomic_DNA"/>
</dbReference>
<keyword evidence="6" id="KW-0597">Phosphoprotein</keyword>
<keyword evidence="4" id="KW-0238">DNA-binding</keyword>
<dbReference type="PANTHER" id="PTHR32071:SF113">
    <property type="entry name" value="ALGINATE BIOSYNTHESIS TRANSCRIPTIONAL REGULATORY PROTEIN ALGB"/>
    <property type="match status" value="1"/>
</dbReference>
<dbReference type="PROSITE" id="PS50110">
    <property type="entry name" value="RESPONSE_REGULATORY"/>
    <property type="match status" value="1"/>
</dbReference>
<evidence type="ECO:0000256" key="2">
    <source>
        <dbReference type="ARBA" id="ARBA00022840"/>
    </source>
</evidence>
<dbReference type="Pfam" id="PF00158">
    <property type="entry name" value="Sigma54_activat"/>
    <property type="match status" value="1"/>
</dbReference>
<dbReference type="PRINTS" id="PR01590">
    <property type="entry name" value="HTHFIS"/>
</dbReference>
<evidence type="ECO:0000259" key="8">
    <source>
        <dbReference type="PROSITE" id="PS50110"/>
    </source>
</evidence>
<dbReference type="InterPro" id="IPR001789">
    <property type="entry name" value="Sig_transdc_resp-reg_receiver"/>
</dbReference>
<evidence type="ECO:0000259" key="7">
    <source>
        <dbReference type="PROSITE" id="PS50045"/>
    </source>
</evidence>
<dbReference type="InterPro" id="IPR003593">
    <property type="entry name" value="AAA+_ATPase"/>
</dbReference>
<dbReference type="Gene3D" id="1.10.10.60">
    <property type="entry name" value="Homeodomain-like"/>
    <property type="match status" value="1"/>
</dbReference>
<dbReference type="CDD" id="cd00009">
    <property type="entry name" value="AAA"/>
    <property type="match status" value="1"/>
</dbReference>
<evidence type="ECO:0000256" key="4">
    <source>
        <dbReference type="ARBA" id="ARBA00023125"/>
    </source>
</evidence>
<organism evidence="9 10">
    <name type="scientific">Thiobacter aerophilum</name>
    <dbReference type="NCBI Taxonomy" id="3121275"/>
    <lineage>
        <taxon>Bacteria</taxon>
        <taxon>Pseudomonadati</taxon>
        <taxon>Pseudomonadota</taxon>
        <taxon>Betaproteobacteria</taxon>
        <taxon>Burkholderiales</taxon>
        <taxon>Thiobacteraceae</taxon>
        <taxon>Thiobacter</taxon>
    </lineage>
</organism>
<dbReference type="Gene3D" id="3.40.50.300">
    <property type="entry name" value="P-loop containing nucleotide triphosphate hydrolases"/>
    <property type="match status" value="1"/>
</dbReference>
<dbReference type="InterPro" id="IPR025662">
    <property type="entry name" value="Sigma_54_int_dom_ATP-bd_1"/>
</dbReference>
<dbReference type="InterPro" id="IPR002197">
    <property type="entry name" value="HTH_Fis"/>
</dbReference>
<proteinExistence type="predicted"/>
<dbReference type="PROSITE" id="PS00675">
    <property type="entry name" value="SIGMA54_INTERACT_1"/>
    <property type="match status" value="1"/>
</dbReference>
<dbReference type="InterPro" id="IPR002078">
    <property type="entry name" value="Sigma_54_int"/>
</dbReference>
<gene>
    <name evidence="9" type="primary">prsR</name>
    <name evidence="9" type="ORF">V6E02_04545</name>
</gene>
<dbReference type="InterPro" id="IPR025944">
    <property type="entry name" value="Sigma_54_int_dom_CS"/>
</dbReference>
<dbReference type="PANTHER" id="PTHR32071">
    <property type="entry name" value="TRANSCRIPTIONAL REGULATORY PROTEIN"/>
    <property type="match status" value="1"/>
</dbReference>
<name>A0ABV0EGH4_9BURK</name>
<dbReference type="Gene3D" id="1.10.8.60">
    <property type="match status" value="1"/>
</dbReference>
<dbReference type="SUPFAM" id="SSF52172">
    <property type="entry name" value="CheY-like"/>
    <property type="match status" value="1"/>
</dbReference>
<dbReference type="Pfam" id="PF02954">
    <property type="entry name" value="HTH_8"/>
    <property type="match status" value="1"/>
</dbReference>
<sequence length="461" mass="50225">MAENPDRAKPVLLVVEDDPGLQKQLKWSFDDLEVVIAGDRQEALAALRRHEPAVVTLDLGLPPDADGVSEGLATLHEMLALAPATKVIVVSGNQDRANAVKAVGMGAYDFYQKPFDLEVLQLIIKRAFHVAQLEAENRKLQRLSSSFALTGILTAAEPMLKVCRTIEKVAPVDATVLLLGESGTGKELLARALHELSPRAGKRFVAINCAAIPETLLESELFGYEKGAFTGASKQTKGKIEYADGGTFFLDEVGDLPMALQAKLLRFLQERVVERLGGREEIPVDVRVVCATHRDLSGLIAEGRFREDLYYRISEITVAIPPLRERAGDAALLAQAFLERFAEQFKKPVKGFTPEAVAALEAHTWPGNVRELENCIKRAVIMSEDGRIGAADLGLAAFAAEPLNLRQVREEAERRAVTRALARAAGNVARAAELLGVSRPTLYDLINRYGLVAKTENNPAP</sequence>
<dbReference type="NCBIfam" id="TIGR02915">
    <property type="entry name" value="PEP_resp_reg"/>
    <property type="match status" value="1"/>
</dbReference>
<dbReference type="InterPro" id="IPR027417">
    <property type="entry name" value="P-loop_NTPase"/>
</dbReference>
<evidence type="ECO:0000256" key="1">
    <source>
        <dbReference type="ARBA" id="ARBA00022741"/>
    </source>
</evidence>
<keyword evidence="3" id="KW-0805">Transcription regulation</keyword>
<dbReference type="RefSeq" id="WP_347307564.1">
    <property type="nucleotide sequence ID" value="NZ_JBAJEX010000002.1"/>
</dbReference>
<evidence type="ECO:0000256" key="3">
    <source>
        <dbReference type="ARBA" id="ARBA00023015"/>
    </source>
</evidence>
<keyword evidence="10" id="KW-1185">Reference proteome</keyword>
<feature type="domain" description="Response regulatory" evidence="8">
    <location>
        <begin position="11"/>
        <end position="128"/>
    </location>
</feature>
<keyword evidence="5" id="KW-0804">Transcription</keyword>